<dbReference type="Gene3D" id="3.90.245.10">
    <property type="entry name" value="Ribonucleoside hydrolase-like"/>
    <property type="match status" value="1"/>
</dbReference>
<comment type="caution">
    <text evidence="4">The sequence shown here is derived from an EMBL/GenBank/DDBJ whole genome shotgun (WGS) entry which is preliminary data.</text>
</comment>
<dbReference type="InterPro" id="IPR036452">
    <property type="entry name" value="Ribo_hydro-like"/>
</dbReference>
<protein>
    <submittedName>
        <fullName evidence="4">Nucleoside hydrolase</fullName>
    </submittedName>
</protein>
<dbReference type="GO" id="GO:0008477">
    <property type="term" value="F:purine nucleosidase activity"/>
    <property type="evidence" value="ECO:0007669"/>
    <property type="project" value="TreeGrafter"/>
</dbReference>
<dbReference type="InterPro" id="IPR001910">
    <property type="entry name" value="Inosine/uridine_hydrolase_dom"/>
</dbReference>
<evidence type="ECO:0000313" key="5">
    <source>
        <dbReference type="Proteomes" id="UP000585665"/>
    </source>
</evidence>
<gene>
    <name evidence="4" type="ORF">HUK82_06660</name>
</gene>
<dbReference type="InterPro" id="IPR023186">
    <property type="entry name" value="IUNH"/>
</dbReference>
<dbReference type="GO" id="GO:0006152">
    <property type="term" value="P:purine nucleoside catabolic process"/>
    <property type="evidence" value="ECO:0007669"/>
    <property type="project" value="TreeGrafter"/>
</dbReference>
<evidence type="ECO:0000259" key="3">
    <source>
        <dbReference type="Pfam" id="PF01156"/>
    </source>
</evidence>
<name>A0A850P8L3_9PROT</name>
<evidence type="ECO:0000256" key="1">
    <source>
        <dbReference type="ARBA" id="ARBA00022801"/>
    </source>
</evidence>
<dbReference type="Proteomes" id="UP000585665">
    <property type="component" value="Unassembled WGS sequence"/>
</dbReference>
<dbReference type="CDD" id="cd02651">
    <property type="entry name" value="nuc_hydro_IU_UC_XIUA"/>
    <property type="match status" value="1"/>
</dbReference>
<dbReference type="Pfam" id="PF01156">
    <property type="entry name" value="IU_nuc_hydro"/>
    <property type="match status" value="1"/>
</dbReference>
<reference evidence="4 5" key="1">
    <citation type="submission" date="2020-06" db="EMBL/GenBank/DDBJ databases">
        <title>Description of novel acetic acid bacteria.</title>
        <authorList>
            <person name="Sombolestani A."/>
        </authorList>
    </citation>
    <scope>NUCLEOTIDE SEQUENCE [LARGE SCALE GENOMIC DNA]</scope>
    <source>
        <strain evidence="4 5">LMG 27010</strain>
    </source>
</reference>
<keyword evidence="5" id="KW-1185">Reference proteome</keyword>
<evidence type="ECO:0000313" key="4">
    <source>
        <dbReference type="EMBL" id="NVN40248.1"/>
    </source>
</evidence>
<dbReference type="SUPFAM" id="SSF53590">
    <property type="entry name" value="Nucleoside hydrolase"/>
    <property type="match status" value="1"/>
</dbReference>
<dbReference type="GO" id="GO:0005829">
    <property type="term" value="C:cytosol"/>
    <property type="evidence" value="ECO:0007669"/>
    <property type="project" value="TreeGrafter"/>
</dbReference>
<keyword evidence="2" id="KW-0326">Glycosidase</keyword>
<proteinExistence type="predicted"/>
<sequence length="312" mass="33461">MVKKIIIDTDPGQDDAMTILLALASPEIALLGITTVAGNVSVDCTTRNALKTLELAQRPDVPVYRGAERPLVAPGVMAAHVHGATGFDGHDLPTPRLTPASGSAAEFLVRTLMEHDPGTVTVCAIGPLTNLGLALRLEPAIADRVERIVLMGGAFAEVGNITCAAEFNFFVDPHAAAMVCQSGIPLTVIPLDVTHQLHTTRARVARFAALGNRVGRVVADWLTFEKTFEAEKYGTDGGPLHDPNTVAWLLAPHLYRGREVALQVETQGALTQGASVVDWWGITDLPRNALFLRQVDGDGVYELLFERLARLP</sequence>
<keyword evidence="1 4" id="KW-0378">Hydrolase</keyword>
<organism evidence="4 5">
    <name type="scientific">Ameyamaea chiangmaiensis</name>
    <dbReference type="NCBI Taxonomy" id="442969"/>
    <lineage>
        <taxon>Bacteria</taxon>
        <taxon>Pseudomonadati</taxon>
        <taxon>Pseudomonadota</taxon>
        <taxon>Alphaproteobacteria</taxon>
        <taxon>Acetobacterales</taxon>
        <taxon>Acetobacteraceae</taxon>
        <taxon>Ameyamaea</taxon>
    </lineage>
</organism>
<dbReference type="PANTHER" id="PTHR12304:SF4">
    <property type="entry name" value="URIDINE NUCLEOSIDASE"/>
    <property type="match status" value="1"/>
</dbReference>
<dbReference type="PANTHER" id="PTHR12304">
    <property type="entry name" value="INOSINE-URIDINE PREFERRING NUCLEOSIDE HYDROLASE"/>
    <property type="match status" value="1"/>
</dbReference>
<accession>A0A850P8L3</accession>
<feature type="domain" description="Inosine/uridine-preferring nucleoside hydrolase" evidence="3">
    <location>
        <begin position="5"/>
        <end position="301"/>
    </location>
</feature>
<evidence type="ECO:0000256" key="2">
    <source>
        <dbReference type="ARBA" id="ARBA00023295"/>
    </source>
</evidence>
<dbReference type="RefSeq" id="WP_176613218.1">
    <property type="nucleotide sequence ID" value="NZ_JABXXR010000033.1"/>
</dbReference>
<dbReference type="EMBL" id="JABXXR010000033">
    <property type="protein sequence ID" value="NVN40248.1"/>
    <property type="molecule type" value="Genomic_DNA"/>
</dbReference>
<dbReference type="AlphaFoldDB" id="A0A850P8L3"/>